<dbReference type="WBParaSite" id="ALUE_0000103601-mRNA-1">
    <property type="protein sequence ID" value="ALUE_0000103601-mRNA-1"/>
    <property type="gene ID" value="ALUE_0000103601"/>
</dbReference>
<proteinExistence type="predicted"/>
<dbReference type="AlphaFoldDB" id="A0A0M3HHP1"/>
<accession>A0A0M3HHP1</accession>
<evidence type="ECO:0000313" key="2">
    <source>
        <dbReference type="Proteomes" id="UP000036681"/>
    </source>
</evidence>
<sequence>MSTGRTVVVHFALFFLYSFITAQQQSDTLKPLRPLAQHRETATDREAIPTMNRYVCKFYSTSISAIFSSILQHVMQHCNI</sequence>
<keyword evidence="2" id="KW-1185">Reference proteome</keyword>
<evidence type="ECO:0000256" key="1">
    <source>
        <dbReference type="SAM" id="SignalP"/>
    </source>
</evidence>
<protein>
    <submittedName>
        <fullName evidence="3">Secreted protein</fullName>
    </submittedName>
</protein>
<keyword evidence="1" id="KW-0732">Signal</keyword>
<feature type="signal peptide" evidence="1">
    <location>
        <begin position="1"/>
        <end position="22"/>
    </location>
</feature>
<name>A0A0M3HHP1_ASCLU</name>
<feature type="chain" id="PRO_5005656132" evidence="1">
    <location>
        <begin position="23"/>
        <end position="80"/>
    </location>
</feature>
<organism evidence="2 3">
    <name type="scientific">Ascaris lumbricoides</name>
    <name type="common">Giant roundworm</name>
    <dbReference type="NCBI Taxonomy" id="6252"/>
    <lineage>
        <taxon>Eukaryota</taxon>
        <taxon>Metazoa</taxon>
        <taxon>Ecdysozoa</taxon>
        <taxon>Nematoda</taxon>
        <taxon>Chromadorea</taxon>
        <taxon>Rhabditida</taxon>
        <taxon>Spirurina</taxon>
        <taxon>Ascaridomorpha</taxon>
        <taxon>Ascaridoidea</taxon>
        <taxon>Ascarididae</taxon>
        <taxon>Ascaris</taxon>
    </lineage>
</organism>
<dbReference type="Proteomes" id="UP000036681">
    <property type="component" value="Unplaced"/>
</dbReference>
<evidence type="ECO:0000313" key="3">
    <source>
        <dbReference type="WBParaSite" id="ALUE_0000103601-mRNA-1"/>
    </source>
</evidence>
<reference evidence="3" key="1">
    <citation type="submission" date="2017-02" db="UniProtKB">
        <authorList>
            <consortium name="WormBaseParasite"/>
        </authorList>
    </citation>
    <scope>IDENTIFICATION</scope>
</reference>